<dbReference type="GO" id="GO:0051539">
    <property type="term" value="F:4 iron, 4 sulfur cluster binding"/>
    <property type="evidence" value="ECO:0007669"/>
    <property type="project" value="UniProtKB-KW"/>
</dbReference>
<dbReference type="InterPro" id="IPR013785">
    <property type="entry name" value="Aldolase_TIM"/>
</dbReference>
<evidence type="ECO:0000313" key="8">
    <source>
        <dbReference type="EMBL" id="QDA30904.1"/>
    </source>
</evidence>
<dbReference type="RefSeq" id="WP_139680269.1">
    <property type="nucleotide sequence ID" value="NZ_CP040846.1"/>
</dbReference>
<dbReference type="Proteomes" id="UP000306007">
    <property type="component" value="Chromosome"/>
</dbReference>
<evidence type="ECO:0000259" key="7">
    <source>
        <dbReference type="PROSITE" id="PS51918"/>
    </source>
</evidence>
<dbReference type="PANTHER" id="PTHR43787">
    <property type="entry name" value="FEMO COFACTOR BIOSYNTHESIS PROTEIN NIFB-RELATED"/>
    <property type="match status" value="1"/>
</dbReference>
<accession>A0A4Y5SKH7</accession>
<keyword evidence="4" id="KW-0479">Metal-binding</keyword>
<keyword evidence="5" id="KW-0408">Iron</keyword>
<evidence type="ECO:0000256" key="2">
    <source>
        <dbReference type="ARBA" id="ARBA00022485"/>
    </source>
</evidence>
<dbReference type="CDD" id="cd01335">
    <property type="entry name" value="Radical_SAM"/>
    <property type="match status" value="1"/>
</dbReference>
<dbReference type="SMART" id="SM00729">
    <property type="entry name" value="Elp3"/>
    <property type="match status" value="1"/>
</dbReference>
<dbReference type="PANTHER" id="PTHR43787:SF11">
    <property type="entry name" value="UPF0026 PROTEIN SLR1464"/>
    <property type="match status" value="1"/>
</dbReference>
<dbReference type="InterPro" id="IPR007197">
    <property type="entry name" value="rSAM"/>
</dbReference>
<dbReference type="OrthoDB" id="17974at2157"/>
<dbReference type="KEGG" id="tic:FH039_03820"/>
<feature type="domain" description="Radical SAM core" evidence="7">
    <location>
        <begin position="8"/>
        <end position="238"/>
    </location>
</feature>
<dbReference type="PROSITE" id="PS51918">
    <property type="entry name" value="RADICAL_SAM"/>
    <property type="match status" value="1"/>
</dbReference>
<dbReference type="InterPro" id="IPR006638">
    <property type="entry name" value="Elp3/MiaA/NifB-like_rSAM"/>
</dbReference>
<dbReference type="SFLD" id="SFLDG01083">
    <property type="entry name" value="Uncharacterised_Radical_SAM_Su"/>
    <property type="match status" value="1"/>
</dbReference>
<dbReference type="Gene3D" id="3.20.20.70">
    <property type="entry name" value="Aldolase class I"/>
    <property type="match status" value="1"/>
</dbReference>
<dbReference type="AlphaFoldDB" id="A0A4Y5SKH7"/>
<evidence type="ECO:0000256" key="5">
    <source>
        <dbReference type="ARBA" id="ARBA00023004"/>
    </source>
</evidence>
<keyword evidence="6" id="KW-0411">Iron-sulfur</keyword>
<dbReference type="GeneID" id="40474282"/>
<evidence type="ECO:0000256" key="3">
    <source>
        <dbReference type="ARBA" id="ARBA00022691"/>
    </source>
</evidence>
<name>A0A4Y5SKH7_9EURY</name>
<dbReference type="SUPFAM" id="SSF102114">
    <property type="entry name" value="Radical SAM enzymes"/>
    <property type="match status" value="1"/>
</dbReference>
<reference evidence="8 9" key="1">
    <citation type="submission" date="2019-06" db="EMBL/GenBank/DDBJ databases">
        <title>Thermococcus indicus sp. nov., a Fe(III)-reducing hyperthermophilic archaeon isolated from the Onnuri vent field of the Central Indian Ocean ridge.</title>
        <authorList>
            <person name="Lim J.K."/>
            <person name="Kim Y.J."/>
            <person name="Kwon K.K."/>
        </authorList>
    </citation>
    <scope>NUCLEOTIDE SEQUENCE [LARGE SCALE GENOMIC DNA]</scope>
    <source>
        <strain evidence="8 9">IOH1</strain>
    </source>
</reference>
<evidence type="ECO:0000256" key="4">
    <source>
        <dbReference type="ARBA" id="ARBA00022723"/>
    </source>
</evidence>
<protein>
    <submittedName>
        <fullName evidence="8">Radical SAM protein</fullName>
    </submittedName>
</protein>
<keyword evidence="2" id="KW-0004">4Fe-4S</keyword>
<evidence type="ECO:0000256" key="6">
    <source>
        <dbReference type="ARBA" id="ARBA00023014"/>
    </source>
</evidence>
<proteinExistence type="predicted"/>
<evidence type="ECO:0000256" key="1">
    <source>
        <dbReference type="ARBA" id="ARBA00001966"/>
    </source>
</evidence>
<keyword evidence="9" id="KW-1185">Reference proteome</keyword>
<dbReference type="EMBL" id="CP040846">
    <property type="protein sequence ID" value="QDA30904.1"/>
    <property type="molecule type" value="Genomic_DNA"/>
</dbReference>
<dbReference type="Pfam" id="PF04055">
    <property type="entry name" value="Radical_SAM"/>
    <property type="match status" value="1"/>
</dbReference>
<keyword evidence="3" id="KW-0949">S-adenosyl-L-methionine</keyword>
<gene>
    <name evidence="8" type="ORF">FH039_03820</name>
</gene>
<evidence type="ECO:0000313" key="9">
    <source>
        <dbReference type="Proteomes" id="UP000306007"/>
    </source>
</evidence>
<dbReference type="InterPro" id="IPR058240">
    <property type="entry name" value="rSAM_sf"/>
</dbReference>
<dbReference type="SFLD" id="SFLDS00029">
    <property type="entry name" value="Radical_SAM"/>
    <property type="match status" value="1"/>
</dbReference>
<comment type="cofactor">
    <cofactor evidence="1">
        <name>[4Fe-4S] cluster</name>
        <dbReference type="ChEBI" id="CHEBI:49883"/>
    </cofactor>
</comment>
<dbReference type="GO" id="GO:0003824">
    <property type="term" value="F:catalytic activity"/>
    <property type="evidence" value="ECO:0007669"/>
    <property type="project" value="InterPro"/>
</dbReference>
<dbReference type="InterPro" id="IPR040084">
    <property type="entry name" value="GTPase_Obg"/>
</dbReference>
<dbReference type="GO" id="GO:0046872">
    <property type="term" value="F:metal ion binding"/>
    <property type="evidence" value="ECO:0007669"/>
    <property type="project" value="UniProtKB-KW"/>
</dbReference>
<sequence>MIAFGPVPSRRLGRSLGINNIPDKVCSYACVYCQIGRTLRMEVERRAFYDPELIFEEVSRKVGEAEAAGERIDYITFVPDGEPTLDVNLSKEVEMLKTLGIPLAILTNSSLIWREDVREELLEFDFVSLKLDAVSEPLWRRVDRPHKSLSLEKILEGMLTFADGFGGKLVTETMLINVDYGDELEKIADFLAELKPDKAYIGIPTRPPAERWVEPADERTIHMAYRLFSERLGGNRVEYLIGYEGNAFASTGNIREDLLSITAVHPMREEAVRELLRKAGADWDVVEELLRDGKLIELEYGGRRFYMRALPSRRKP</sequence>
<organism evidence="8 9">
    <name type="scientific">Thermococcus indicus</name>
    <dbReference type="NCBI Taxonomy" id="2586643"/>
    <lineage>
        <taxon>Archaea</taxon>
        <taxon>Methanobacteriati</taxon>
        <taxon>Methanobacteriota</taxon>
        <taxon>Thermococci</taxon>
        <taxon>Thermococcales</taxon>
        <taxon>Thermococcaceae</taxon>
        <taxon>Thermococcus</taxon>
    </lineage>
</organism>